<name>A0A2T4JIW5_9RHOB</name>
<reference evidence="2 3" key="1">
    <citation type="submission" date="2018-03" db="EMBL/GenBank/DDBJ databases">
        <title>Rhodobacter veldkampii.</title>
        <authorList>
            <person name="Meyer T.E."/>
            <person name="Miller S."/>
            <person name="Lodha T."/>
            <person name="Gandham S."/>
            <person name="Chintalapati S."/>
            <person name="Chintalapati V.R."/>
        </authorList>
    </citation>
    <scope>NUCLEOTIDE SEQUENCE [LARGE SCALE GENOMIC DNA]</scope>
    <source>
        <strain evidence="2 3">DSM 11550</strain>
    </source>
</reference>
<dbReference type="RefSeq" id="WP_107324713.1">
    <property type="nucleotide sequence ID" value="NZ_NHSP01000069.1"/>
</dbReference>
<feature type="domain" description="4Fe-4S ferredoxin-type" evidence="1">
    <location>
        <begin position="133"/>
        <end position="166"/>
    </location>
</feature>
<evidence type="ECO:0000313" key="2">
    <source>
        <dbReference type="EMBL" id="PTE17844.1"/>
    </source>
</evidence>
<accession>A0A2T4JIW5</accession>
<evidence type="ECO:0000313" key="3">
    <source>
        <dbReference type="Proteomes" id="UP000241899"/>
    </source>
</evidence>
<protein>
    <submittedName>
        <fullName evidence="2">Ferredoxin</fullName>
    </submittedName>
</protein>
<gene>
    <name evidence="2" type="ORF">C5F46_07360</name>
</gene>
<sequence length="216" mass="22714">MTGLAALTAAAAADRLFVSGGFHPEPGDGAPEGCGTLLLLSPDEPGFWPHVTSQPEFADGAANPLDRWSARVISALAHSFGGQALFPFGGPPWHPFYTWALRSGRAWAAPVTLLVHDRMGLFASYRGALAVPGRWVLPQPPSCPCDGCARPCLTACPASALGAAGYDVAACHAHLDRPEGKDCLSAGCVTRRACPASIGYGRLGQQSAWHMRQFHK</sequence>
<proteinExistence type="predicted"/>
<dbReference type="InterPro" id="IPR017896">
    <property type="entry name" value="4Fe4S_Fe-S-bd"/>
</dbReference>
<dbReference type="Proteomes" id="UP000241899">
    <property type="component" value="Unassembled WGS sequence"/>
</dbReference>
<dbReference type="PROSITE" id="PS51379">
    <property type="entry name" value="4FE4S_FER_2"/>
    <property type="match status" value="1"/>
</dbReference>
<dbReference type="EMBL" id="PZKF01000013">
    <property type="protein sequence ID" value="PTE17844.1"/>
    <property type="molecule type" value="Genomic_DNA"/>
</dbReference>
<keyword evidence="3" id="KW-1185">Reference proteome</keyword>
<dbReference type="AlphaFoldDB" id="A0A2T4JIW5"/>
<comment type="caution">
    <text evidence="2">The sequence shown here is derived from an EMBL/GenBank/DDBJ whole genome shotgun (WGS) entry which is preliminary data.</text>
</comment>
<evidence type="ECO:0000259" key="1">
    <source>
        <dbReference type="PROSITE" id="PS51379"/>
    </source>
</evidence>
<dbReference type="OrthoDB" id="8279740at2"/>
<organism evidence="2 3">
    <name type="scientific">Phaeovulum veldkampii DSM 11550</name>
    <dbReference type="NCBI Taxonomy" id="1185920"/>
    <lineage>
        <taxon>Bacteria</taxon>
        <taxon>Pseudomonadati</taxon>
        <taxon>Pseudomonadota</taxon>
        <taxon>Alphaproteobacteria</taxon>
        <taxon>Rhodobacterales</taxon>
        <taxon>Paracoccaceae</taxon>
        <taxon>Phaeovulum</taxon>
    </lineage>
</organism>